<feature type="region of interest" description="Disordered" evidence="18">
    <location>
        <begin position="22"/>
        <end position="44"/>
    </location>
</feature>
<dbReference type="InterPro" id="IPR038718">
    <property type="entry name" value="SNF2-like_sf"/>
</dbReference>
<dbReference type="PANTHER" id="PTHR47161:SF1">
    <property type="entry name" value="LYMPHOID-SPECIFIC HELICASE"/>
    <property type="match status" value="1"/>
</dbReference>
<dbReference type="EMBL" id="CH991550">
    <property type="protein sequence ID" value="EDQ89469.1"/>
    <property type="molecule type" value="Genomic_DNA"/>
</dbReference>
<keyword evidence="6" id="KW-0547">Nucleotide-binding</keyword>
<evidence type="ECO:0000313" key="22">
    <source>
        <dbReference type="Proteomes" id="UP000001357"/>
    </source>
</evidence>
<feature type="region of interest" description="Disordered" evidence="18">
    <location>
        <begin position="469"/>
        <end position="504"/>
    </location>
</feature>
<evidence type="ECO:0000259" key="19">
    <source>
        <dbReference type="PROSITE" id="PS51192"/>
    </source>
</evidence>
<dbReference type="PROSITE" id="PS51192">
    <property type="entry name" value="HELICASE_ATP_BIND_1"/>
    <property type="match status" value="1"/>
</dbReference>
<evidence type="ECO:0000256" key="1">
    <source>
        <dbReference type="ARBA" id="ARBA00004123"/>
    </source>
</evidence>
<dbReference type="FunFam" id="3.40.50.300:FF:000577">
    <property type="entry name" value="lymphoid-specific helicase isoform X1"/>
    <property type="match status" value="1"/>
</dbReference>
<evidence type="ECO:0000256" key="9">
    <source>
        <dbReference type="ARBA" id="ARBA00022806"/>
    </source>
</evidence>
<keyword evidence="3" id="KW-0217">Developmental protein</keyword>
<feature type="domain" description="Helicase C-terminal" evidence="20">
    <location>
        <begin position="590"/>
        <end position="754"/>
    </location>
</feature>
<dbReference type="InterPro" id="IPR014001">
    <property type="entry name" value="Helicase_ATP-bd"/>
</dbReference>
<evidence type="ECO:0000256" key="14">
    <source>
        <dbReference type="ARBA" id="ARBA00023242"/>
    </source>
</evidence>
<evidence type="ECO:0000256" key="16">
    <source>
        <dbReference type="ARBA" id="ARBA00053349"/>
    </source>
</evidence>
<dbReference type="PANTHER" id="PTHR47161">
    <property type="entry name" value="LYMPHOID-SPECIFIC HELICASE"/>
    <property type="match status" value="1"/>
</dbReference>
<dbReference type="GO" id="GO:0005634">
    <property type="term" value="C:nucleus"/>
    <property type="evidence" value="ECO:0000318"/>
    <property type="project" value="GO_Central"/>
</dbReference>
<dbReference type="GO" id="GO:0016787">
    <property type="term" value="F:hydrolase activity"/>
    <property type="evidence" value="ECO:0007669"/>
    <property type="project" value="UniProtKB-KW"/>
</dbReference>
<comment type="similarity">
    <text evidence="2">Belongs to the SNF2/RAD54 helicase family.</text>
</comment>
<comment type="subcellular location">
    <subcellularLocation>
        <location evidence="1">Nucleus</location>
    </subcellularLocation>
</comment>
<dbReference type="GeneID" id="5890963"/>
<dbReference type="OMA" id="WNICRID"/>
<dbReference type="InterPro" id="IPR000330">
    <property type="entry name" value="SNF2_N"/>
</dbReference>
<evidence type="ECO:0000256" key="3">
    <source>
        <dbReference type="ARBA" id="ARBA00022473"/>
    </source>
</evidence>
<dbReference type="GO" id="GO:0044027">
    <property type="term" value="P:negative regulation of gene expression via chromosomal CpG island methylation"/>
    <property type="evidence" value="ECO:0000318"/>
    <property type="project" value="GO_Central"/>
</dbReference>
<evidence type="ECO:0000256" key="2">
    <source>
        <dbReference type="ARBA" id="ARBA00007025"/>
    </source>
</evidence>
<keyword evidence="11" id="KW-0805">Transcription regulation</keyword>
<dbReference type="GO" id="GO:0003682">
    <property type="term" value="F:chromatin binding"/>
    <property type="evidence" value="ECO:0000318"/>
    <property type="project" value="GO_Central"/>
</dbReference>
<keyword evidence="4" id="KW-0597">Phosphoprotein</keyword>
<keyword evidence="5" id="KW-0132">Cell division</keyword>
<dbReference type="GO" id="GO:0005524">
    <property type="term" value="F:ATP binding"/>
    <property type="evidence" value="ECO:0007669"/>
    <property type="project" value="UniProtKB-KW"/>
</dbReference>
<dbReference type="Pfam" id="PF00271">
    <property type="entry name" value="Helicase_C"/>
    <property type="match status" value="1"/>
</dbReference>
<dbReference type="Pfam" id="PF00176">
    <property type="entry name" value="SNF2-rel_dom"/>
    <property type="match status" value="1"/>
</dbReference>
<keyword evidence="13" id="KW-0804">Transcription</keyword>
<protein>
    <recommendedName>
        <fullName evidence="17">Proliferation-associated SNF2-like protein</fullName>
    </recommendedName>
</protein>
<dbReference type="InParanoid" id="A9UYI8"/>
<evidence type="ECO:0000256" key="12">
    <source>
        <dbReference type="ARBA" id="ARBA00023054"/>
    </source>
</evidence>
<accession>A9UYI8</accession>
<dbReference type="Proteomes" id="UP000001357">
    <property type="component" value="Unassembled WGS sequence"/>
</dbReference>
<dbReference type="SMART" id="SM00487">
    <property type="entry name" value="DEXDc"/>
    <property type="match status" value="1"/>
</dbReference>
<sequence length="817" mass="93049">MATSDGGTQPPVITDAMIAEEERLRQQSEASLESERAKAREEYDDMVQQQRFARLKHLLERSSLYTDFLYKRMQAQKEEEARRKAKKQNKEKKADDGPKASTAPTTRQHETSSGAGGKRTATRNGAPAAKSGKTNRPAHAGKNRALRDDGNYKITDYVKEDVMEEAHETHQDDAVMDVDNTNAAHHEQPALVTGGRLRPYQIAGVDWLKALFENGLNGILADEMGLGKTLQTISFFAHLYQHKVRGPYLVVAPLSTLSNWHREFSKWAPSIPVVFYHGHPDERAQLRRQIMKQNNELKSFATVITSYEIVMRDRRFLQNLAWKYIVVDEGHRLKNLNCRLIKELKSYQSANRLLLTGTPLQNNLSELWSLLNFLLPDIFDDLDSFQRWFDFSDMEGEDAQSALIAKEQEDQVLGKLHQILQPFVLRRLKTDVEVDIPPKKEIVLYAPLTPKQSELYTSILDSTIMESIHKSGTTDTPSSDQSSDGRSSPQLNRQRAAKSKKNYRELSETDFFNRAREAPDYLPEAKPATLSRAELAQRNSSAVVNVSLQNRLMQLRKVCNHPYLIEYPLTATGDYRIDEALVQQGGKLKILDQLLPRIKAEGRKVLIFSQMTKMLDILQDYCWLRDYGFVRLDGSVHYTEREEALDKFAKDSDTFIFLLSTRAGGLGLNLVSADTCIIYDSDWNPQQDLQAQDRCHRIGQRNPVIIYRLITANTVDQRILERAESKRRLEKMVMHKGRFKGKGKEVNQLAADELLELLQDDGREVLHATDATVLSKQELNQVLDRSFGDASKAADDKVAEGKAFRVLDVDQGRQTLF</sequence>
<dbReference type="AlphaFoldDB" id="A9UYI8"/>
<dbReference type="STRING" id="81824.A9UYI8"/>
<evidence type="ECO:0000256" key="7">
    <source>
        <dbReference type="ARBA" id="ARBA00022776"/>
    </source>
</evidence>
<evidence type="ECO:0000259" key="20">
    <source>
        <dbReference type="PROSITE" id="PS51194"/>
    </source>
</evidence>
<feature type="compositionally biased region" description="Low complexity" evidence="18">
    <location>
        <begin position="471"/>
        <end position="490"/>
    </location>
</feature>
<dbReference type="SMART" id="SM00490">
    <property type="entry name" value="HELICc"/>
    <property type="match status" value="1"/>
</dbReference>
<dbReference type="FunFam" id="3.40.50.10810:FF:000015">
    <property type="entry name" value="lymphoid-specific helicase isoform X1"/>
    <property type="match status" value="1"/>
</dbReference>
<dbReference type="CDD" id="cd18793">
    <property type="entry name" value="SF2_C_SNF"/>
    <property type="match status" value="1"/>
</dbReference>
<dbReference type="GO" id="GO:0004386">
    <property type="term" value="F:helicase activity"/>
    <property type="evidence" value="ECO:0007669"/>
    <property type="project" value="UniProtKB-KW"/>
</dbReference>
<evidence type="ECO:0000256" key="5">
    <source>
        <dbReference type="ARBA" id="ARBA00022618"/>
    </source>
</evidence>
<keyword evidence="8" id="KW-0378">Hydrolase</keyword>
<evidence type="ECO:0000256" key="8">
    <source>
        <dbReference type="ARBA" id="ARBA00022801"/>
    </source>
</evidence>
<reference evidence="21 22" key="1">
    <citation type="journal article" date="2008" name="Nature">
        <title>The genome of the choanoflagellate Monosiga brevicollis and the origin of metazoans.</title>
        <authorList>
            <consortium name="JGI Sequencing"/>
            <person name="King N."/>
            <person name="Westbrook M.J."/>
            <person name="Young S.L."/>
            <person name="Kuo A."/>
            <person name="Abedin M."/>
            <person name="Chapman J."/>
            <person name="Fairclough S."/>
            <person name="Hellsten U."/>
            <person name="Isogai Y."/>
            <person name="Letunic I."/>
            <person name="Marr M."/>
            <person name="Pincus D."/>
            <person name="Putnam N."/>
            <person name="Rokas A."/>
            <person name="Wright K.J."/>
            <person name="Zuzow R."/>
            <person name="Dirks W."/>
            <person name="Good M."/>
            <person name="Goodstein D."/>
            <person name="Lemons D."/>
            <person name="Li W."/>
            <person name="Lyons J.B."/>
            <person name="Morris A."/>
            <person name="Nichols S."/>
            <person name="Richter D.J."/>
            <person name="Salamov A."/>
            <person name="Bork P."/>
            <person name="Lim W.A."/>
            <person name="Manning G."/>
            <person name="Miller W.T."/>
            <person name="McGinnis W."/>
            <person name="Shapiro H."/>
            <person name="Tjian R."/>
            <person name="Grigoriev I.V."/>
            <person name="Rokhsar D."/>
        </authorList>
    </citation>
    <scope>NUCLEOTIDE SEQUENCE [LARGE SCALE GENOMIC DNA]</scope>
    <source>
        <strain evidence="22">MX1 / ATCC 50154</strain>
    </source>
</reference>
<evidence type="ECO:0000256" key="10">
    <source>
        <dbReference type="ARBA" id="ARBA00022840"/>
    </source>
</evidence>
<feature type="region of interest" description="Disordered" evidence="18">
    <location>
        <begin position="79"/>
        <end position="147"/>
    </location>
</feature>
<keyword evidence="10" id="KW-0067">ATP-binding</keyword>
<keyword evidence="9" id="KW-0347">Helicase</keyword>
<keyword evidence="12" id="KW-0175">Coiled coil</keyword>
<evidence type="ECO:0000256" key="11">
    <source>
        <dbReference type="ARBA" id="ARBA00023015"/>
    </source>
</evidence>
<keyword evidence="15" id="KW-0131">Cell cycle</keyword>
<name>A9UYI8_MONBE</name>
<dbReference type="PROSITE" id="PS51194">
    <property type="entry name" value="HELICASE_CTER"/>
    <property type="match status" value="1"/>
</dbReference>
<evidence type="ECO:0000256" key="6">
    <source>
        <dbReference type="ARBA" id="ARBA00022741"/>
    </source>
</evidence>
<organism evidence="21 22">
    <name type="scientific">Monosiga brevicollis</name>
    <name type="common">Choanoflagellate</name>
    <dbReference type="NCBI Taxonomy" id="81824"/>
    <lineage>
        <taxon>Eukaryota</taxon>
        <taxon>Choanoflagellata</taxon>
        <taxon>Craspedida</taxon>
        <taxon>Salpingoecidae</taxon>
        <taxon>Monosiga</taxon>
    </lineage>
</organism>
<dbReference type="GO" id="GO:0005721">
    <property type="term" value="C:pericentric heterochromatin"/>
    <property type="evidence" value="ECO:0000318"/>
    <property type="project" value="GO_Central"/>
</dbReference>
<evidence type="ECO:0000256" key="13">
    <source>
        <dbReference type="ARBA" id="ARBA00023163"/>
    </source>
</evidence>
<evidence type="ECO:0000256" key="15">
    <source>
        <dbReference type="ARBA" id="ARBA00023306"/>
    </source>
</evidence>
<comment type="function">
    <text evidence="16">Plays an essential role in normal development and survival. Involved in regulation of the expansion or survival of lymphoid cells. Required for de novo or maintenance DNA methylation. May control silencing of the imprinted CDKN1C gene through DNA methylation. May play a role in formation and organization of heterochromatin, implying a functional role in the regulation of transcription and mitosis.</text>
</comment>
<dbReference type="RefSeq" id="XP_001745498.1">
    <property type="nucleotide sequence ID" value="XM_001745446.1"/>
</dbReference>
<dbReference type="InterPro" id="IPR049730">
    <property type="entry name" value="SNF2/RAD54-like_C"/>
</dbReference>
<dbReference type="KEGG" id="mbr:MONBRDRAFT_25139"/>
<keyword evidence="22" id="KW-1185">Reference proteome</keyword>
<dbReference type="GO" id="GO:0051301">
    <property type="term" value="P:cell division"/>
    <property type="evidence" value="ECO:0007669"/>
    <property type="project" value="UniProtKB-KW"/>
</dbReference>
<evidence type="ECO:0000256" key="17">
    <source>
        <dbReference type="ARBA" id="ARBA00081399"/>
    </source>
</evidence>
<dbReference type="GO" id="GO:0006346">
    <property type="term" value="P:DNA methylation-dependent constitutive heterochromatin formation"/>
    <property type="evidence" value="ECO:0000318"/>
    <property type="project" value="GO_Central"/>
</dbReference>
<dbReference type="GO" id="GO:0046651">
    <property type="term" value="P:lymphocyte proliferation"/>
    <property type="evidence" value="ECO:0000318"/>
    <property type="project" value="GO_Central"/>
</dbReference>
<dbReference type="eggNOG" id="KOG0385">
    <property type="taxonomic scope" value="Eukaryota"/>
</dbReference>
<evidence type="ECO:0000256" key="4">
    <source>
        <dbReference type="ARBA" id="ARBA00022553"/>
    </source>
</evidence>
<evidence type="ECO:0000313" key="21">
    <source>
        <dbReference type="EMBL" id="EDQ89469.1"/>
    </source>
</evidence>
<proteinExistence type="inferred from homology"/>
<dbReference type="FunCoup" id="A9UYI8">
    <property type="interactions" value="522"/>
</dbReference>
<dbReference type="GO" id="GO:0031508">
    <property type="term" value="P:pericentric heterochromatin formation"/>
    <property type="evidence" value="ECO:0000318"/>
    <property type="project" value="GO_Central"/>
</dbReference>
<feature type="domain" description="Helicase ATP-binding" evidence="19">
    <location>
        <begin position="209"/>
        <end position="377"/>
    </location>
</feature>
<evidence type="ECO:0000256" key="18">
    <source>
        <dbReference type="SAM" id="MobiDB-lite"/>
    </source>
</evidence>
<dbReference type="SUPFAM" id="SSF52540">
    <property type="entry name" value="P-loop containing nucleoside triphosphate hydrolases"/>
    <property type="match status" value="2"/>
</dbReference>
<keyword evidence="14" id="KW-0539">Nucleus</keyword>
<dbReference type="Gene3D" id="3.40.50.300">
    <property type="entry name" value="P-loop containing nucleotide triphosphate hydrolases"/>
    <property type="match status" value="1"/>
</dbReference>
<gene>
    <name evidence="21" type="ORF">MONBRDRAFT_25139</name>
</gene>
<dbReference type="Gene3D" id="3.40.50.10810">
    <property type="entry name" value="Tandem AAA-ATPase domain"/>
    <property type="match status" value="1"/>
</dbReference>
<dbReference type="InterPro" id="IPR027417">
    <property type="entry name" value="P-loop_NTPase"/>
</dbReference>
<dbReference type="InterPro" id="IPR001650">
    <property type="entry name" value="Helicase_C-like"/>
</dbReference>
<keyword evidence="7" id="KW-0498">Mitosis</keyword>